<feature type="compositionally biased region" description="Low complexity" evidence="1">
    <location>
        <begin position="100"/>
        <end position="112"/>
    </location>
</feature>
<reference evidence="2" key="1">
    <citation type="journal article" date="2014" name="Int. J. Syst. Evol. Microbiol.">
        <title>Complete genome sequence of Corynebacterium casei LMG S-19264T (=DSM 44701T), isolated from a smear-ripened cheese.</title>
        <authorList>
            <consortium name="US DOE Joint Genome Institute (JGI-PGF)"/>
            <person name="Walter F."/>
            <person name="Albersmeier A."/>
            <person name="Kalinowski J."/>
            <person name="Ruckert C."/>
        </authorList>
    </citation>
    <scope>NUCLEOTIDE SEQUENCE</scope>
    <source>
        <strain evidence="2">JCM 4477</strain>
    </source>
</reference>
<reference evidence="2" key="2">
    <citation type="submission" date="2020-09" db="EMBL/GenBank/DDBJ databases">
        <authorList>
            <person name="Sun Q."/>
            <person name="Ohkuma M."/>
        </authorList>
    </citation>
    <scope>NUCLEOTIDE SEQUENCE</scope>
    <source>
        <strain evidence="2">JCM 4477</strain>
    </source>
</reference>
<evidence type="ECO:0000313" key="2">
    <source>
        <dbReference type="EMBL" id="GHF27860.1"/>
    </source>
</evidence>
<sequence>MPLSLALRLFPGAASASAGSEDSTEAVESVDCPGYVFQHFPPGRKLLPQNIRGNAEGSFGPCVTTSPDHAFAEYLAAKAKLCCPAPPACPSSVLPRPPAGATLPATPAGHPTSAAASPWPNAQREKTSSPSSPVIATIDSGDFAGSRMIFALLNTDLAKCLTTGIELVAGPTDLTILSLWLTP</sequence>
<dbReference type="Proteomes" id="UP000630718">
    <property type="component" value="Unassembled WGS sequence"/>
</dbReference>
<proteinExistence type="predicted"/>
<dbReference type="AlphaFoldDB" id="A0A919AX73"/>
<accession>A0A919AX73</accession>
<protein>
    <submittedName>
        <fullName evidence="2">Uncharacterized protein</fullName>
    </submittedName>
</protein>
<dbReference type="RefSeq" id="WP_190207758.1">
    <property type="nucleotide sequence ID" value="NZ_BNBI01000017.1"/>
</dbReference>
<organism evidence="2 3">
    <name type="scientific">Streptomyces fumanus</name>
    <dbReference type="NCBI Taxonomy" id="67302"/>
    <lineage>
        <taxon>Bacteria</taxon>
        <taxon>Bacillati</taxon>
        <taxon>Actinomycetota</taxon>
        <taxon>Actinomycetes</taxon>
        <taxon>Kitasatosporales</taxon>
        <taxon>Streptomycetaceae</taxon>
        <taxon>Streptomyces</taxon>
    </lineage>
</organism>
<dbReference type="EMBL" id="BNBI01000017">
    <property type="protein sequence ID" value="GHF27860.1"/>
    <property type="molecule type" value="Genomic_DNA"/>
</dbReference>
<evidence type="ECO:0000256" key="1">
    <source>
        <dbReference type="SAM" id="MobiDB-lite"/>
    </source>
</evidence>
<name>A0A919AX73_9ACTN</name>
<gene>
    <name evidence="2" type="ORF">GCM10018772_61870</name>
</gene>
<evidence type="ECO:0000313" key="3">
    <source>
        <dbReference type="Proteomes" id="UP000630718"/>
    </source>
</evidence>
<keyword evidence="3" id="KW-1185">Reference proteome</keyword>
<comment type="caution">
    <text evidence="2">The sequence shown here is derived from an EMBL/GenBank/DDBJ whole genome shotgun (WGS) entry which is preliminary data.</text>
</comment>
<feature type="region of interest" description="Disordered" evidence="1">
    <location>
        <begin position="100"/>
        <end position="134"/>
    </location>
</feature>